<dbReference type="EC" id="2.7.7.49" evidence="1"/>
<comment type="caution">
    <text evidence="5">The sequence shown here is derived from an EMBL/GenBank/DDBJ whole genome shotgun (WGS) entry which is preliminary data.</text>
</comment>
<dbReference type="Pfam" id="PF17919">
    <property type="entry name" value="RT_RNaseH_2"/>
    <property type="match status" value="1"/>
</dbReference>
<dbReference type="PANTHER" id="PTHR37984:SF5">
    <property type="entry name" value="PROTEIN NYNRIN-LIKE"/>
    <property type="match status" value="1"/>
</dbReference>
<dbReference type="InterPro" id="IPR050951">
    <property type="entry name" value="Retrovirus_Pol_polyprotein"/>
</dbReference>
<evidence type="ECO:0000259" key="3">
    <source>
        <dbReference type="Pfam" id="PF00078"/>
    </source>
</evidence>
<feature type="domain" description="Reverse transcriptase/retrotransposon-derived protein RNase H-like" evidence="4">
    <location>
        <begin position="391"/>
        <end position="442"/>
    </location>
</feature>
<dbReference type="FunFam" id="3.30.70.270:FF:000020">
    <property type="entry name" value="Transposon Tf2-6 polyprotein-like Protein"/>
    <property type="match status" value="1"/>
</dbReference>
<evidence type="ECO:0000256" key="2">
    <source>
        <dbReference type="ARBA" id="ARBA00023268"/>
    </source>
</evidence>
<dbReference type="Pfam" id="PF00078">
    <property type="entry name" value="RVT_1"/>
    <property type="match status" value="1"/>
</dbReference>
<evidence type="ECO:0000256" key="1">
    <source>
        <dbReference type="ARBA" id="ARBA00012493"/>
    </source>
</evidence>
<evidence type="ECO:0000259" key="4">
    <source>
        <dbReference type="Pfam" id="PF17919"/>
    </source>
</evidence>
<protein>
    <recommendedName>
        <fullName evidence="1">RNA-directed DNA polymerase</fullName>
        <ecNumber evidence="1">2.7.7.49</ecNumber>
    </recommendedName>
</protein>
<keyword evidence="2" id="KW-0511">Multifunctional enzyme</keyword>
<keyword evidence="6" id="KW-1185">Reference proteome</keyword>
<reference evidence="5" key="2">
    <citation type="submission" date="2021-08" db="EMBL/GenBank/DDBJ databases">
        <authorList>
            <person name="Eriksson T."/>
        </authorList>
    </citation>
    <scope>NUCLEOTIDE SEQUENCE</scope>
    <source>
        <strain evidence="5">Stoneville</strain>
        <tissue evidence="5">Whole head</tissue>
    </source>
</reference>
<dbReference type="Gene3D" id="3.30.70.270">
    <property type="match status" value="2"/>
</dbReference>
<reference evidence="5" key="1">
    <citation type="journal article" date="2020" name="J Insects Food Feed">
        <title>The yellow mealworm (Tenebrio molitor) genome: a resource for the emerging insects as food and feed industry.</title>
        <authorList>
            <person name="Eriksson T."/>
            <person name="Andere A."/>
            <person name="Kelstrup H."/>
            <person name="Emery V."/>
            <person name="Picard C."/>
        </authorList>
    </citation>
    <scope>NUCLEOTIDE SEQUENCE</scope>
    <source>
        <strain evidence="5">Stoneville</strain>
        <tissue evidence="5">Whole head</tissue>
    </source>
</reference>
<dbReference type="InterPro" id="IPR043502">
    <property type="entry name" value="DNA/RNA_pol_sf"/>
</dbReference>
<dbReference type="GO" id="GO:0003964">
    <property type="term" value="F:RNA-directed DNA polymerase activity"/>
    <property type="evidence" value="ECO:0007669"/>
    <property type="project" value="UniProtKB-EC"/>
</dbReference>
<dbReference type="EMBL" id="JABDTM020018751">
    <property type="protein sequence ID" value="KAH0817845.1"/>
    <property type="molecule type" value="Genomic_DNA"/>
</dbReference>
<dbReference type="PANTHER" id="PTHR37984">
    <property type="entry name" value="PROTEIN CBG26694"/>
    <property type="match status" value="1"/>
</dbReference>
<feature type="domain" description="Reverse transcriptase" evidence="3">
    <location>
        <begin position="261"/>
        <end position="341"/>
    </location>
</feature>
<evidence type="ECO:0000313" key="5">
    <source>
        <dbReference type="EMBL" id="KAH0817845.1"/>
    </source>
</evidence>
<dbReference type="InterPro" id="IPR000477">
    <property type="entry name" value="RT_dom"/>
</dbReference>
<accession>A0A8J6HNG4</accession>
<dbReference type="Proteomes" id="UP000719412">
    <property type="component" value="Unassembled WGS sequence"/>
</dbReference>
<organism evidence="5 6">
    <name type="scientific">Tenebrio molitor</name>
    <name type="common">Yellow mealworm beetle</name>
    <dbReference type="NCBI Taxonomy" id="7067"/>
    <lineage>
        <taxon>Eukaryota</taxon>
        <taxon>Metazoa</taxon>
        <taxon>Ecdysozoa</taxon>
        <taxon>Arthropoda</taxon>
        <taxon>Hexapoda</taxon>
        <taxon>Insecta</taxon>
        <taxon>Pterygota</taxon>
        <taxon>Neoptera</taxon>
        <taxon>Endopterygota</taxon>
        <taxon>Coleoptera</taxon>
        <taxon>Polyphaga</taxon>
        <taxon>Cucujiformia</taxon>
        <taxon>Tenebrionidae</taxon>
        <taxon>Tenebrio</taxon>
    </lineage>
</organism>
<sequence length="443" mass="49391">MKNYLFHTVRQMLHCIIHLSPVEEVRCNGRNTSGVFRRNCPNCNNNAIPKGTTTATTNTVAFCAVGTLRLRLRARPAVIIQIANTTGNAFLGTAAGSTVASASLYPHLQVTGHESHPETVDITLADGTSKVSLTSSYNPDERQENTKALLGADFIEDAGLVLNIAAKQFYFCDAPQVGYPLTPKDGVEEHPLPEDEPMDEGNYGPSIPVGPTKVPPRGYWNIHQAPGAVEYMWADAVMSTAELFSEDDDFATPLAITSLHLKMPFGLRNAPATFQRLMERFKAGLPAMTLFAYLDDLVLLSATRQLKQLKFVFGHLRRFKLRMKRAKCFFGCPEVRYLGHRTSTDGIVADPDKHAHTFLQTCSWFRKFIPNFATIAKPLSDLLKENAAWEWRPEQQEAFETLKDRLTTAPILQQTEWTKPFLLRTDASSHAIGAALPQWEENE</sequence>
<name>A0A8J6HNG4_TENMO</name>
<dbReference type="CDD" id="cd01647">
    <property type="entry name" value="RT_LTR"/>
    <property type="match status" value="1"/>
</dbReference>
<dbReference type="AlphaFoldDB" id="A0A8J6HNG4"/>
<proteinExistence type="predicted"/>
<gene>
    <name evidence="5" type="ORF">GEV33_004946</name>
</gene>
<evidence type="ECO:0000313" key="6">
    <source>
        <dbReference type="Proteomes" id="UP000719412"/>
    </source>
</evidence>
<dbReference type="InterPro" id="IPR041577">
    <property type="entry name" value="RT_RNaseH_2"/>
</dbReference>
<dbReference type="InterPro" id="IPR043128">
    <property type="entry name" value="Rev_trsase/Diguanyl_cyclase"/>
</dbReference>
<dbReference type="SUPFAM" id="SSF56672">
    <property type="entry name" value="DNA/RNA polymerases"/>
    <property type="match status" value="1"/>
</dbReference>